<feature type="non-terminal residue" evidence="12">
    <location>
        <position position="247"/>
    </location>
</feature>
<evidence type="ECO:0000313" key="13">
    <source>
        <dbReference type="Proteomes" id="UP000234505"/>
    </source>
</evidence>
<dbReference type="EC" id="4.2.1.3" evidence="3"/>
<reference evidence="12 13" key="2">
    <citation type="submission" date="2018-01" db="EMBL/GenBank/DDBJ databases">
        <title>Genomic study of Klebsiella pneumoniae.</title>
        <authorList>
            <person name="Yang Y."/>
            <person name="Bicalho R."/>
        </authorList>
    </citation>
    <scope>NUCLEOTIDE SEQUENCE [LARGE SCALE GENOMIC DNA]</scope>
    <source>
        <strain evidence="12 13">A11</strain>
    </source>
</reference>
<evidence type="ECO:0000256" key="7">
    <source>
        <dbReference type="ARBA" id="ARBA00023004"/>
    </source>
</evidence>
<keyword evidence="6" id="KW-0479">Metal-binding</keyword>
<evidence type="ECO:0000256" key="6">
    <source>
        <dbReference type="ARBA" id="ARBA00022723"/>
    </source>
</evidence>
<feature type="domain" description="Aconitase/3-isopropylmalate dehydratase large subunit alpha/beta/alpha" evidence="11">
    <location>
        <begin position="1"/>
        <end position="183"/>
    </location>
</feature>
<comment type="cofactor">
    <cofactor evidence="1">
        <name>[4Fe-4S] cluster</name>
        <dbReference type="ChEBI" id="CHEBI:49883"/>
    </cofactor>
</comment>
<evidence type="ECO:0000256" key="4">
    <source>
        <dbReference type="ARBA" id="ARBA00022485"/>
    </source>
</evidence>
<keyword evidence="7" id="KW-0408">Iron</keyword>
<dbReference type="InterPro" id="IPR036008">
    <property type="entry name" value="Aconitase_4Fe-4S_dom"/>
</dbReference>
<evidence type="ECO:0000259" key="11">
    <source>
        <dbReference type="Pfam" id="PF00330"/>
    </source>
</evidence>
<dbReference type="InterPro" id="IPR006249">
    <property type="entry name" value="Aconitase/IRP2"/>
</dbReference>
<comment type="pathway">
    <text evidence="2">Carbohydrate metabolism; tricarboxylic acid cycle.</text>
</comment>
<dbReference type="GO" id="GO:0006099">
    <property type="term" value="P:tricarboxylic acid cycle"/>
    <property type="evidence" value="ECO:0007669"/>
    <property type="project" value="UniProtKB-KW"/>
</dbReference>
<dbReference type="GO" id="GO:0003994">
    <property type="term" value="F:aconitate hydratase activity"/>
    <property type="evidence" value="ECO:0007669"/>
    <property type="project" value="UniProtKB-EC"/>
</dbReference>
<evidence type="ECO:0000256" key="8">
    <source>
        <dbReference type="ARBA" id="ARBA00023014"/>
    </source>
</evidence>
<keyword evidence="8" id="KW-0411">Iron-sulfur</keyword>
<evidence type="ECO:0000256" key="1">
    <source>
        <dbReference type="ARBA" id="ARBA00001966"/>
    </source>
</evidence>
<protein>
    <recommendedName>
        <fullName evidence="3">aconitate hydratase</fullName>
        <ecNumber evidence="3">4.2.1.3</ecNumber>
    </recommendedName>
</protein>
<dbReference type="AlphaFoldDB" id="A0A2J4P9T5"/>
<keyword evidence="9 12" id="KW-0456">Lyase</keyword>
<dbReference type="EMBL" id="PIDS01002294">
    <property type="protein sequence ID" value="PLL15503.1"/>
    <property type="molecule type" value="Genomic_DNA"/>
</dbReference>
<gene>
    <name evidence="12" type="ORF">CWN50_36185</name>
</gene>
<evidence type="ECO:0000256" key="10">
    <source>
        <dbReference type="ARBA" id="ARBA00023501"/>
    </source>
</evidence>
<dbReference type="PROSITE" id="PS01244">
    <property type="entry name" value="ACONITASE_2"/>
    <property type="match status" value="1"/>
</dbReference>
<comment type="caution">
    <text evidence="12">The sequence shown here is derived from an EMBL/GenBank/DDBJ whole genome shotgun (WGS) entry which is preliminary data.</text>
</comment>
<dbReference type="InterPro" id="IPR018136">
    <property type="entry name" value="Aconitase_4Fe-4S_BS"/>
</dbReference>
<accession>A0A2J4P9T5</accession>
<evidence type="ECO:0000256" key="3">
    <source>
        <dbReference type="ARBA" id="ARBA00012926"/>
    </source>
</evidence>
<dbReference type="PRINTS" id="PR00415">
    <property type="entry name" value="ACONITASE"/>
</dbReference>
<reference evidence="12 13" key="1">
    <citation type="submission" date="2017-11" db="EMBL/GenBank/DDBJ databases">
        <authorList>
            <person name="Han C.G."/>
        </authorList>
    </citation>
    <scope>NUCLEOTIDE SEQUENCE [LARGE SCALE GENOMIC DNA]</scope>
    <source>
        <strain evidence="12 13">A11</strain>
    </source>
</reference>
<dbReference type="InterPro" id="IPR015931">
    <property type="entry name" value="Acnase/IPM_dHydase_lsu_aba_1/3"/>
</dbReference>
<dbReference type="SUPFAM" id="SSF53732">
    <property type="entry name" value="Aconitase iron-sulfur domain"/>
    <property type="match status" value="1"/>
</dbReference>
<dbReference type="Pfam" id="PF00330">
    <property type="entry name" value="Aconitase"/>
    <property type="match status" value="1"/>
</dbReference>
<dbReference type="GO" id="GO:0046872">
    <property type="term" value="F:metal ion binding"/>
    <property type="evidence" value="ECO:0007669"/>
    <property type="project" value="UniProtKB-KW"/>
</dbReference>
<dbReference type="InterPro" id="IPR001030">
    <property type="entry name" value="Acoase/IPM_deHydtase_lsu_aba"/>
</dbReference>
<dbReference type="GO" id="GO:0051539">
    <property type="term" value="F:4 iron, 4 sulfur cluster binding"/>
    <property type="evidence" value="ECO:0007669"/>
    <property type="project" value="UniProtKB-KW"/>
</dbReference>
<proteinExistence type="predicted"/>
<feature type="non-terminal residue" evidence="12">
    <location>
        <position position="1"/>
    </location>
</feature>
<sequence>PQDRVALGDVPQAFAASTELEVNHAQKDKRPIDYTLNGQQYSLPDGAVVIAAITSCTNTSNPSVLMAAGLLAKKAVERGLKPQPWVKASLAPGSKVVSDYLAHAKLTPYVDELGFNLVGYGCTTCIGNSGPLPDPIERAIKQGDLTVGAVLSGNRNFEGRIHPLVKTNWLASPPLVVAYALAGNMNLDLTREPLGTGKDGQPVYLKDIWPSGIEVAQAVEQVSTEMFRKEYAEVFEGTAEWKAIKVD</sequence>
<evidence type="ECO:0000256" key="2">
    <source>
        <dbReference type="ARBA" id="ARBA00005163"/>
    </source>
</evidence>
<dbReference type="Gene3D" id="3.30.499.10">
    <property type="entry name" value="Aconitase, domain 3"/>
    <property type="match status" value="1"/>
</dbReference>
<dbReference type="PANTHER" id="PTHR11670">
    <property type="entry name" value="ACONITASE/IRON-RESPONSIVE ELEMENT FAMILY MEMBER"/>
    <property type="match status" value="1"/>
</dbReference>
<dbReference type="FunFam" id="3.30.499.10:FF:000009">
    <property type="entry name" value="Aconitate hydratase"/>
    <property type="match status" value="1"/>
</dbReference>
<evidence type="ECO:0000313" key="12">
    <source>
        <dbReference type="EMBL" id="PLL15503.1"/>
    </source>
</evidence>
<dbReference type="PROSITE" id="PS00450">
    <property type="entry name" value="ACONITASE_1"/>
    <property type="match status" value="1"/>
</dbReference>
<organism evidence="12 13">
    <name type="scientific">Klebsiella michiganensis</name>
    <dbReference type="NCBI Taxonomy" id="1134687"/>
    <lineage>
        <taxon>Bacteria</taxon>
        <taxon>Pseudomonadati</taxon>
        <taxon>Pseudomonadota</taxon>
        <taxon>Gammaproteobacteria</taxon>
        <taxon>Enterobacterales</taxon>
        <taxon>Enterobacteriaceae</taxon>
        <taxon>Klebsiella/Raoultella group</taxon>
        <taxon>Klebsiella</taxon>
    </lineage>
</organism>
<comment type="catalytic activity">
    <reaction evidence="10">
        <text>citrate = D-threo-isocitrate</text>
        <dbReference type="Rhea" id="RHEA:10336"/>
        <dbReference type="ChEBI" id="CHEBI:15562"/>
        <dbReference type="ChEBI" id="CHEBI:16947"/>
        <dbReference type="EC" id="4.2.1.3"/>
    </reaction>
</comment>
<dbReference type="Proteomes" id="UP000234505">
    <property type="component" value="Unassembled WGS sequence"/>
</dbReference>
<keyword evidence="5" id="KW-0816">Tricarboxylic acid cycle</keyword>
<evidence type="ECO:0000256" key="9">
    <source>
        <dbReference type="ARBA" id="ARBA00023239"/>
    </source>
</evidence>
<name>A0A2J4P9T5_9ENTR</name>
<evidence type="ECO:0000256" key="5">
    <source>
        <dbReference type="ARBA" id="ARBA00022532"/>
    </source>
</evidence>
<keyword evidence="4" id="KW-0004">4Fe-4S</keyword>